<dbReference type="AlphaFoldDB" id="A0A5B8I9E5"/>
<dbReference type="Gene3D" id="3.40.50.720">
    <property type="entry name" value="NAD(P)-binding Rossmann-like Domain"/>
    <property type="match status" value="1"/>
</dbReference>
<evidence type="ECO:0000259" key="13">
    <source>
        <dbReference type="Pfam" id="PF02558"/>
    </source>
</evidence>
<dbReference type="UniPathway" id="UPA00028">
    <property type="reaction ID" value="UER00004"/>
</dbReference>
<dbReference type="KEGG" id="dic:Dpoa569_0002735"/>
<accession>A0A5B8I9E5</accession>
<comment type="similarity">
    <text evidence="3 12">Belongs to the ketopantoate reductase family.</text>
</comment>
<evidence type="ECO:0000313" key="15">
    <source>
        <dbReference type="EMBL" id="QDX30803.1"/>
    </source>
</evidence>
<comment type="function">
    <text evidence="12">Catalyzes the NADPH-dependent reduction of ketopantoate into pantoic acid.</text>
</comment>
<dbReference type="GO" id="GO:0050661">
    <property type="term" value="F:NADP binding"/>
    <property type="evidence" value="ECO:0007669"/>
    <property type="project" value="TreeGrafter"/>
</dbReference>
<dbReference type="InterPro" id="IPR013332">
    <property type="entry name" value="KPR_N"/>
</dbReference>
<evidence type="ECO:0000256" key="9">
    <source>
        <dbReference type="ARBA" id="ARBA00023002"/>
    </source>
</evidence>
<dbReference type="EMBL" id="CP042220">
    <property type="protein sequence ID" value="QDX30803.1"/>
    <property type="molecule type" value="Genomic_DNA"/>
</dbReference>
<evidence type="ECO:0000256" key="1">
    <source>
        <dbReference type="ARBA" id="ARBA00004496"/>
    </source>
</evidence>
<evidence type="ECO:0000256" key="8">
    <source>
        <dbReference type="ARBA" id="ARBA00022857"/>
    </source>
</evidence>
<dbReference type="InterPro" id="IPR013328">
    <property type="entry name" value="6PGD_dom2"/>
</dbReference>
<dbReference type="Pfam" id="PF02558">
    <property type="entry name" value="ApbA"/>
    <property type="match status" value="1"/>
</dbReference>
<evidence type="ECO:0000313" key="16">
    <source>
        <dbReference type="Proteomes" id="UP000320591"/>
    </source>
</evidence>
<comment type="pathway">
    <text evidence="2 12">Cofactor biosynthesis; (R)-pantothenate biosynthesis; (R)-pantoate from 3-methyl-2-oxobutanoate: step 2/2.</text>
</comment>
<evidence type="ECO:0000256" key="7">
    <source>
        <dbReference type="ARBA" id="ARBA00022655"/>
    </source>
</evidence>
<dbReference type="InterPro" id="IPR013752">
    <property type="entry name" value="KPA_reductase"/>
</dbReference>
<dbReference type="InterPro" id="IPR050838">
    <property type="entry name" value="Ketopantoate_reductase"/>
</dbReference>
<evidence type="ECO:0000256" key="5">
    <source>
        <dbReference type="ARBA" id="ARBA00019465"/>
    </source>
</evidence>
<dbReference type="EC" id="1.1.1.169" evidence="4 12"/>
<evidence type="ECO:0000259" key="14">
    <source>
        <dbReference type="Pfam" id="PF08546"/>
    </source>
</evidence>
<dbReference type="PANTHER" id="PTHR43765">
    <property type="entry name" value="2-DEHYDROPANTOATE 2-REDUCTASE-RELATED"/>
    <property type="match status" value="1"/>
</dbReference>
<dbReference type="InterPro" id="IPR008927">
    <property type="entry name" value="6-PGluconate_DH-like_C_sf"/>
</dbReference>
<gene>
    <name evidence="15" type="primary">panE</name>
    <name evidence="15" type="ORF">Dpoa569_0002735</name>
</gene>
<keyword evidence="8 12" id="KW-0521">NADP</keyword>
<keyword evidence="9 12" id="KW-0560">Oxidoreductase</keyword>
<dbReference type="PANTHER" id="PTHR43765:SF2">
    <property type="entry name" value="2-DEHYDROPANTOATE 2-REDUCTASE"/>
    <property type="match status" value="1"/>
</dbReference>
<evidence type="ECO:0000256" key="10">
    <source>
        <dbReference type="ARBA" id="ARBA00032024"/>
    </source>
</evidence>
<dbReference type="Pfam" id="PF08546">
    <property type="entry name" value="ApbA_C"/>
    <property type="match status" value="1"/>
</dbReference>
<dbReference type="SUPFAM" id="SSF48179">
    <property type="entry name" value="6-phosphogluconate dehydrogenase C-terminal domain-like"/>
    <property type="match status" value="1"/>
</dbReference>
<organism evidence="15 16">
    <name type="scientific">Dickeya poaceiphila</name>
    <dbReference type="NCBI Taxonomy" id="568768"/>
    <lineage>
        <taxon>Bacteria</taxon>
        <taxon>Pseudomonadati</taxon>
        <taxon>Pseudomonadota</taxon>
        <taxon>Gammaproteobacteria</taxon>
        <taxon>Enterobacterales</taxon>
        <taxon>Pectobacteriaceae</taxon>
        <taxon>Dickeya</taxon>
    </lineage>
</organism>
<dbReference type="GO" id="GO:0008677">
    <property type="term" value="F:2-dehydropantoate 2-reductase activity"/>
    <property type="evidence" value="ECO:0007669"/>
    <property type="project" value="UniProtKB-EC"/>
</dbReference>
<protein>
    <recommendedName>
        <fullName evidence="5 12">2-dehydropantoate 2-reductase</fullName>
        <ecNumber evidence="4 12">1.1.1.169</ecNumber>
    </recommendedName>
    <alternativeName>
        <fullName evidence="10 12">Ketopantoate reductase</fullName>
    </alternativeName>
</protein>
<feature type="domain" description="Ketopantoate reductase C-terminal" evidence="14">
    <location>
        <begin position="172"/>
        <end position="292"/>
    </location>
</feature>
<evidence type="ECO:0000256" key="6">
    <source>
        <dbReference type="ARBA" id="ARBA00022490"/>
    </source>
</evidence>
<keyword evidence="6" id="KW-0963">Cytoplasm</keyword>
<reference evidence="15 16" key="1">
    <citation type="journal article" date="2019" name="Environ. Microbiol.">
        <title>The phytopathogenic nature of Dickeya aquatica 174/2 and the dynamic early evolution of Dickeya pathogenicity.</title>
        <authorList>
            <person name="Duprey A."/>
            <person name="Taib N."/>
            <person name="Leonard S."/>
            <person name="Garin T."/>
            <person name="Flandrois J.P."/>
            <person name="Nasser W."/>
            <person name="Brochier-Armanet C."/>
            <person name="Reverchon S."/>
        </authorList>
    </citation>
    <scope>NUCLEOTIDE SEQUENCE [LARGE SCALE GENOMIC DNA]</scope>
    <source>
        <strain evidence="15 16">NCPPB 569</strain>
    </source>
</reference>
<keyword evidence="16" id="KW-1185">Reference proteome</keyword>
<evidence type="ECO:0000256" key="12">
    <source>
        <dbReference type="RuleBase" id="RU362068"/>
    </source>
</evidence>
<evidence type="ECO:0000256" key="4">
    <source>
        <dbReference type="ARBA" id="ARBA00013014"/>
    </source>
</evidence>
<dbReference type="NCBIfam" id="NF005087">
    <property type="entry name" value="PRK06522.1-1"/>
    <property type="match status" value="1"/>
</dbReference>
<dbReference type="GO" id="GO:0015940">
    <property type="term" value="P:pantothenate biosynthetic process"/>
    <property type="evidence" value="ECO:0007669"/>
    <property type="project" value="UniProtKB-UniPathway"/>
</dbReference>
<dbReference type="GO" id="GO:0005737">
    <property type="term" value="C:cytoplasm"/>
    <property type="evidence" value="ECO:0007669"/>
    <property type="project" value="UniProtKB-SubCell"/>
</dbReference>
<dbReference type="InterPro" id="IPR003710">
    <property type="entry name" value="ApbA"/>
</dbReference>
<dbReference type="FunFam" id="1.10.1040.10:FF:000014">
    <property type="entry name" value="2-dehydropantoate 2-reductase"/>
    <property type="match status" value="1"/>
</dbReference>
<dbReference type="NCBIfam" id="TIGR00745">
    <property type="entry name" value="apbA_panE"/>
    <property type="match status" value="1"/>
</dbReference>
<dbReference type="FunFam" id="3.40.50.720:FF:000162">
    <property type="entry name" value="2-dehydropantoate 2-reductase"/>
    <property type="match status" value="1"/>
</dbReference>
<comment type="catalytic activity">
    <reaction evidence="11 12">
        <text>(R)-pantoate + NADP(+) = 2-dehydropantoate + NADPH + H(+)</text>
        <dbReference type="Rhea" id="RHEA:16233"/>
        <dbReference type="ChEBI" id="CHEBI:11561"/>
        <dbReference type="ChEBI" id="CHEBI:15378"/>
        <dbReference type="ChEBI" id="CHEBI:15980"/>
        <dbReference type="ChEBI" id="CHEBI:57783"/>
        <dbReference type="ChEBI" id="CHEBI:58349"/>
        <dbReference type="EC" id="1.1.1.169"/>
    </reaction>
</comment>
<proteinExistence type="inferred from homology"/>
<evidence type="ECO:0000256" key="3">
    <source>
        <dbReference type="ARBA" id="ARBA00007870"/>
    </source>
</evidence>
<feature type="domain" description="Ketopantoate reductase N-terminal" evidence="13">
    <location>
        <begin position="3"/>
        <end position="143"/>
    </location>
</feature>
<dbReference type="SUPFAM" id="SSF51735">
    <property type="entry name" value="NAD(P)-binding Rossmann-fold domains"/>
    <property type="match status" value="1"/>
</dbReference>
<evidence type="ECO:0000256" key="2">
    <source>
        <dbReference type="ARBA" id="ARBA00004994"/>
    </source>
</evidence>
<name>A0A5B8I9E5_9GAMM</name>
<dbReference type="Gene3D" id="1.10.1040.10">
    <property type="entry name" value="N-(1-d-carboxylethyl)-l-norvaline Dehydrogenase, domain 2"/>
    <property type="match status" value="1"/>
</dbReference>
<sequence length="306" mass="34349">MKITVLGCGAIGQLWLNALHRQGHDVQGWLRIPQVSCQINVTMLSGERCNLNLTANNTEHLTQSELLVVTLKAWQVSDAISTLLPRLRSDCIILLLHNGMGTWEELPAISQPLLLGVTTHAARRDPSTVVHIAAGITHIGTLNRSTHREEEQNRLAETLHQALPDVAWHNHINATCWLKLAANCVINPLSVLHQCTNGELQSYPEQIEVLCQEVARVMDREGFHTSTENLLLYVNQIIQNTAANTSSMRQDVLAQRHTEIDYITGYLLRRARAHGLSLPENSRLFDYIKRKENEYDRLGSGLSGTW</sequence>
<dbReference type="STRING" id="568768.GCA_000406125_01117"/>
<keyword evidence="7 12" id="KW-0566">Pantothenate biosynthesis</keyword>
<comment type="subcellular location">
    <subcellularLocation>
        <location evidence="1">Cytoplasm</location>
    </subcellularLocation>
</comment>
<dbReference type="Proteomes" id="UP000320591">
    <property type="component" value="Chromosome"/>
</dbReference>
<dbReference type="InterPro" id="IPR036291">
    <property type="entry name" value="NAD(P)-bd_dom_sf"/>
</dbReference>
<dbReference type="RefSeq" id="WP_146411453.1">
    <property type="nucleotide sequence ID" value="NZ_CP042220.2"/>
</dbReference>
<evidence type="ECO:0000256" key="11">
    <source>
        <dbReference type="ARBA" id="ARBA00048793"/>
    </source>
</evidence>